<evidence type="ECO:0000256" key="2">
    <source>
        <dbReference type="ARBA" id="ARBA00022643"/>
    </source>
</evidence>
<comment type="caution">
    <text evidence="7">The sequence shown here is derived from an EMBL/GenBank/DDBJ whole genome shotgun (WGS) entry which is preliminary data.</text>
</comment>
<dbReference type="InterPro" id="IPR023936">
    <property type="entry name" value="RutE-like"/>
</dbReference>
<name>A0ABW5DRB6_9PROT</name>
<comment type="cofactor">
    <cofactor evidence="5">
        <name>FMN</name>
        <dbReference type="ChEBI" id="CHEBI:58210"/>
    </cofactor>
</comment>
<dbReference type="CDD" id="cd02148">
    <property type="entry name" value="RutE-like"/>
    <property type="match status" value="1"/>
</dbReference>
<keyword evidence="5" id="KW-0520">NAD</keyword>
<dbReference type="InterPro" id="IPR000415">
    <property type="entry name" value="Nitroreductase-like"/>
</dbReference>
<dbReference type="EC" id="1.-.-.-" evidence="5"/>
<keyword evidence="1 5" id="KW-0285">Flavoprotein</keyword>
<evidence type="ECO:0000259" key="6">
    <source>
        <dbReference type="Pfam" id="PF00881"/>
    </source>
</evidence>
<sequence>MPVPLSDDGVDLLFQSARTHRHWQDRPVDEELLRRIYELARLGPTSANCSPMRVLYIRTPEAKERLLPLLDKGNVERVRAAPVTAMLASDLDFWQQMDVLMPGANAKSWFEGDPVNIERTSVRNAWLQGGYFIMAARSLGLDCGPMGGFDSAGVDAEFFAGTPWHSTFLVNLGYGDPAKLRPRNPRLEVDFACRFV</sequence>
<feature type="domain" description="Nitroreductase" evidence="6">
    <location>
        <begin position="18"/>
        <end position="174"/>
    </location>
</feature>
<keyword evidence="2 5" id="KW-0288">FMN</keyword>
<proteinExistence type="inferred from homology"/>
<reference evidence="8" key="1">
    <citation type="journal article" date="2019" name="Int. J. Syst. Evol. Microbiol.">
        <title>The Global Catalogue of Microorganisms (GCM) 10K type strain sequencing project: providing services to taxonomists for standard genome sequencing and annotation.</title>
        <authorList>
            <consortium name="The Broad Institute Genomics Platform"/>
            <consortium name="The Broad Institute Genome Sequencing Center for Infectious Disease"/>
            <person name="Wu L."/>
            <person name="Ma J."/>
        </authorList>
    </citation>
    <scope>NUCLEOTIDE SEQUENCE [LARGE SCALE GENOMIC DNA]</scope>
    <source>
        <strain evidence="8">CGMCC 1.19062</strain>
    </source>
</reference>
<gene>
    <name evidence="7" type="ORF">ACFSM5_12430</name>
</gene>
<dbReference type="Gene3D" id="3.40.109.10">
    <property type="entry name" value="NADH Oxidase"/>
    <property type="match status" value="1"/>
</dbReference>
<dbReference type="NCBIfam" id="NF003768">
    <property type="entry name" value="PRK05365.1"/>
    <property type="match status" value="1"/>
</dbReference>
<dbReference type="EMBL" id="JBHUIP010000012">
    <property type="protein sequence ID" value="MFD2263698.1"/>
    <property type="molecule type" value="Genomic_DNA"/>
</dbReference>
<evidence type="ECO:0000256" key="1">
    <source>
        <dbReference type="ARBA" id="ARBA00022630"/>
    </source>
</evidence>
<evidence type="ECO:0000256" key="4">
    <source>
        <dbReference type="ARBA" id="ARBA00023002"/>
    </source>
</evidence>
<dbReference type="Pfam" id="PF00881">
    <property type="entry name" value="Nitroreductase"/>
    <property type="match status" value="1"/>
</dbReference>
<dbReference type="PANTHER" id="PTHR43543:SF1">
    <property type="entry name" value="MALONIC SEMIALDEHYDE REDUCTASE RUTE-RELATED"/>
    <property type="match status" value="1"/>
</dbReference>
<keyword evidence="3 5" id="KW-0521">NADP</keyword>
<keyword evidence="4 5" id="KW-0560">Oxidoreductase</keyword>
<dbReference type="HAMAP" id="MF_01204">
    <property type="entry name" value="Oxidoreductase_RutE_HadB"/>
    <property type="match status" value="1"/>
</dbReference>
<dbReference type="InterPro" id="IPR050461">
    <property type="entry name" value="Nitroreductase_HadB/RutE"/>
</dbReference>
<accession>A0ABW5DRB6</accession>
<dbReference type="RefSeq" id="WP_379876726.1">
    <property type="nucleotide sequence ID" value="NZ_JBHUIP010000012.1"/>
</dbReference>
<evidence type="ECO:0000313" key="7">
    <source>
        <dbReference type="EMBL" id="MFD2263698.1"/>
    </source>
</evidence>
<dbReference type="GO" id="GO:0035527">
    <property type="term" value="F:3-hydroxypropionate dehydrogenase (NADP+) activity"/>
    <property type="evidence" value="ECO:0007669"/>
    <property type="project" value="UniProtKB-EC"/>
</dbReference>
<evidence type="ECO:0000313" key="8">
    <source>
        <dbReference type="Proteomes" id="UP001597295"/>
    </source>
</evidence>
<dbReference type="Proteomes" id="UP001597295">
    <property type="component" value="Unassembled WGS sequence"/>
</dbReference>
<evidence type="ECO:0000256" key="5">
    <source>
        <dbReference type="HAMAP-Rule" id="MF_01204"/>
    </source>
</evidence>
<keyword evidence="8" id="KW-1185">Reference proteome</keyword>
<organism evidence="7 8">
    <name type="scientific">Lacibacterium aquatile</name>
    <dbReference type="NCBI Taxonomy" id="1168082"/>
    <lineage>
        <taxon>Bacteria</taxon>
        <taxon>Pseudomonadati</taxon>
        <taxon>Pseudomonadota</taxon>
        <taxon>Alphaproteobacteria</taxon>
        <taxon>Rhodospirillales</taxon>
        <taxon>Rhodospirillaceae</taxon>
    </lineage>
</organism>
<dbReference type="PANTHER" id="PTHR43543">
    <property type="entry name" value="MALONIC SEMIALDEHYDE REDUCTASE RUTE-RELATED"/>
    <property type="match status" value="1"/>
</dbReference>
<dbReference type="SUPFAM" id="SSF55469">
    <property type="entry name" value="FMN-dependent nitroreductase-like"/>
    <property type="match status" value="1"/>
</dbReference>
<dbReference type="InterPro" id="IPR029479">
    <property type="entry name" value="Nitroreductase"/>
</dbReference>
<evidence type="ECO:0000256" key="3">
    <source>
        <dbReference type="ARBA" id="ARBA00022857"/>
    </source>
</evidence>
<protein>
    <recommendedName>
        <fullName evidence="5">Putative NADH dehydrogenase/NAD(P)H nitroreductase ACFSM5_12430</fullName>
        <ecNumber evidence="5">1.-.-.-</ecNumber>
    </recommendedName>
</protein>
<comment type="similarity">
    <text evidence="5">Belongs to the nitroreductase family. HadB/RutE subfamily.</text>
</comment>